<comment type="caution">
    <text evidence="2">The sequence shown here is derived from an EMBL/GenBank/DDBJ whole genome shotgun (WGS) entry which is preliminary data.</text>
</comment>
<dbReference type="AlphaFoldDB" id="M5U8W1"/>
<evidence type="ECO:0000313" key="2">
    <source>
        <dbReference type="EMBL" id="EMI57912.1"/>
    </source>
</evidence>
<proteinExistence type="predicted"/>
<protein>
    <submittedName>
        <fullName evidence="2">Uncharacterized protein</fullName>
    </submittedName>
</protein>
<dbReference type="GO" id="GO:0005886">
    <property type="term" value="C:plasma membrane"/>
    <property type="evidence" value="ECO:0007669"/>
    <property type="project" value="TreeGrafter"/>
</dbReference>
<dbReference type="InterPro" id="IPR052894">
    <property type="entry name" value="AsmA-related"/>
</dbReference>
<evidence type="ECO:0000256" key="1">
    <source>
        <dbReference type="SAM" id="MobiDB-lite"/>
    </source>
</evidence>
<organism evidence="2 3">
    <name type="scientific">Rhodopirellula sallentina SM41</name>
    <dbReference type="NCBI Taxonomy" id="1263870"/>
    <lineage>
        <taxon>Bacteria</taxon>
        <taxon>Pseudomonadati</taxon>
        <taxon>Planctomycetota</taxon>
        <taxon>Planctomycetia</taxon>
        <taxon>Pirellulales</taxon>
        <taxon>Pirellulaceae</taxon>
        <taxon>Rhodopirellula</taxon>
    </lineage>
</organism>
<feature type="compositionally biased region" description="Polar residues" evidence="1">
    <location>
        <begin position="64"/>
        <end position="73"/>
    </location>
</feature>
<dbReference type="EMBL" id="ANOH01000055">
    <property type="protein sequence ID" value="EMI57912.1"/>
    <property type="molecule type" value="Genomic_DNA"/>
</dbReference>
<name>M5U8W1_9BACT</name>
<gene>
    <name evidence="2" type="ORF">RSSM_00649</name>
</gene>
<dbReference type="PATRIC" id="fig|1263870.3.peg.712"/>
<keyword evidence="3" id="KW-1185">Reference proteome</keyword>
<dbReference type="GO" id="GO:0090313">
    <property type="term" value="P:regulation of protein targeting to membrane"/>
    <property type="evidence" value="ECO:0007669"/>
    <property type="project" value="TreeGrafter"/>
</dbReference>
<reference evidence="2 3" key="1">
    <citation type="journal article" date="2013" name="Mar. Genomics">
        <title>Expression of sulfatases in Rhodopirellula baltica and the diversity of sulfatases in the genus Rhodopirellula.</title>
        <authorList>
            <person name="Wegner C.E."/>
            <person name="Richter-Heitmann T."/>
            <person name="Klindworth A."/>
            <person name="Klockow C."/>
            <person name="Richter M."/>
            <person name="Achstetter T."/>
            <person name="Glockner F.O."/>
            <person name="Harder J."/>
        </authorList>
    </citation>
    <scope>NUCLEOTIDE SEQUENCE [LARGE SCALE GENOMIC DNA]</scope>
    <source>
        <strain evidence="2 3">SM41</strain>
    </source>
</reference>
<dbReference type="PANTHER" id="PTHR30441:SF8">
    <property type="entry name" value="DUF748 DOMAIN-CONTAINING PROTEIN"/>
    <property type="match status" value="1"/>
</dbReference>
<dbReference type="Proteomes" id="UP000011885">
    <property type="component" value="Unassembled WGS sequence"/>
</dbReference>
<feature type="region of interest" description="Disordered" evidence="1">
    <location>
        <begin position="64"/>
        <end position="91"/>
    </location>
</feature>
<dbReference type="PANTHER" id="PTHR30441">
    <property type="entry name" value="DUF748 DOMAIN-CONTAINING PROTEIN"/>
    <property type="match status" value="1"/>
</dbReference>
<evidence type="ECO:0000313" key="3">
    <source>
        <dbReference type="Proteomes" id="UP000011885"/>
    </source>
</evidence>
<accession>M5U8W1</accession>
<sequence length="1040" mass="112248">MEFLVSVTLAQALPASPFHTAPNNRSLEDRSRTSRGVSALAKCHSPVRLLILICSLALLATASPAQQPEQGPTTPRPGQADRPAPQPKYWTTDWSFNDIDVGKLANRLEAIGIDTGFDLQGTVSVQFEVGIPINALRDGAAYRFDGTLTSPSLVIDGVRLKEFSTHLVYRDGTATLQNLSSMVVDHDSQSQASGSVRGTATIGLVPRDDIDAAISISDLPIAPLSELVAKVLGQSKPIYPNEGSFSGNLKLHTPLDTVDDITNYQLDGNLSGKGLRVANLPPADFEVRSLKTENQQLQINDFSLTAQASTSANESIRLSGNARLPLHGTGDFEARLFGDDVPVGRLTELLLTQQAENATPLVAGKVDFRINARGQLSERFENSTWNLDGTIASPRLAIAGVDLGTIEHNIELTPDRFNIVPVRDIQNLPKSFRIGALRSEYSLSDESLEIKNIDATLFEGRVGGKATVPLNNEGLLSAQVDIQGLHPRVELNLAGRNVPATAGFDADLNWQVPIDALEQPSRHQGQLTFSVSNISLGEANVGDLQGTATADSGDISLRARGKIFDGTVAVETKATALADDRWSDLPARFSATELQFSKLSLDRMYEIATRTRTELTGSASGIVRIHDWNLSNGSNGTLPTTELKLQLAQLNHRSKLLSRSLNLTGRVTQNRLDITSLYGDYAGGNVRVKGRVFLFDEGNLTRPRADLRATASRVDLSRGMWFLGDIATNFQGRVSASATISGSADSIRVRGSTDGRDLILYGLPLGDAHSSLTADADVSRQSWTVRFPAVRSSQGGGQVEGELSLASTRRGGNGIDLESRWRTRRVDFVRLIQQLGQSTSVAQGEITGDLTLSGKSIESIDDLNGRFRFTLGQTRGAAIPGLLGISRFLGPISLVNQRFDAGEAKGVIGRGAVTIDEFWVGSDSALVRADGKVFLRSKRMDLNALVATGDYRNIAVNLTQMAQQYALRSLLPSSAILDISELLRDRTLVVNIVGTLQDPIVRLQPVQTFREEAARFLLREGQRLMVTGVTAGTIDSLDGK</sequence>